<name>A0A1I7ZVZ6_9BILA</name>
<proteinExistence type="predicted"/>
<evidence type="ECO:0000313" key="1">
    <source>
        <dbReference type="Proteomes" id="UP000095287"/>
    </source>
</evidence>
<organism evidence="1 2">
    <name type="scientific">Steinernema glaseri</name>
    <dbReference type="NCBI Taxonomy" id="37863"/>
    <lineage>
        <taxon>Eukaryota</taxon>
        <taxon>Metazoa</taxon>
        <taxon>Ecdysozoa</taxon>
        <taxon>Nematoda</taxon>
        <taxon>Chromadorea</taxon>
        <taxon>Rhabditida</taxon>
        <taxon>Tylenchina</taxon>
        <taxon>Panagrolaimomorpha</taxon>
        <taxon>Strongyloidoidea</taxon>
        <taxon>Steinernematidae</taxon>
        <taxon>Steinernema</taxon>
    </lineage>
</organism>
<keyword evidence="1" id="KW-1185">Reference proteome</keyword>
<dbReference type="AlphaFoldDB" id="A0A1I7ZVZ6"/>
<accession>A0A1I7ZVZ6</accession>
<sequence>MTIYIRPHPLKLNHEEAPADCAEVRRLIFPTENYSLSRFPRADLLPANGTDSSTTIPLQFVSLAMVDECPGRPLSNKVAYSTCDALCKFPVDIRLSFDVVGHSLGYQSKLGFIRC</sequence>
<dbReference type="WBParaSite" id="L893_g30342.t1">
    <property type="protein sequence ID" value="L893_g30342.t1"/>
    <property type="gene ID" value="L893_g30342"/>
</dbReference>
<protein>
    <submittedName>
        <fullName evidence="2">ZP domain-containing protein</fullName>
    </submittedName>
</protein>
<reference evidence="2" key="1">
    <citation type="submission" date="2016-11" db="UniProtKB">
        <authorList>
            <consortium name="WormBaseParasite"/>
        </authorList>
    </citation>
    <scope>IDENTIFICATION</scope>
</reference>
<dbReference type="Proteomes" id="UP000095287">
    <property type="component" value="Unplaced"/>
</dbReference>
<evidence type="ECO:0000313" key="2">
    <source>
        <dbReference type="WBParaSite" id="L893_g30342.t1"/>
    </source>
</evidence>